<proteinExistence type="predicted"/>
<gene>
    <name evidence="1" type="ORF">A2115_03515</name>
</gene>
<name>A0A1F7WIK7_9BACT</name>
<evidence type="ECO:0000313" key="1">
    <source>
        <dbReference type="EMBL" id="OGM02662.1"/>
    </source>
</evidence>
<comment type="caution">
    <text evidence="1">The sequence shown here is derived from an EMBL/GenBank/DDBJ whole genome shotgun (WGS) entry which is preliminary data.</text>
</comment>
<accession>A0A1F7WIK7</accession>
<sequence>MRKVLEQVKGKDFETVRLILLAKNFVFNQEIKFIKTEKNEEIRQKKFDELSKRLKLPKDFAHTYAIYKKPLLKDIEARQSVYYVYGSDESKKIIDEEGIYIKFDPQKTDNYYKRLIKQLRALFAFLDASEQEKELYFKKGGHSAFHFLDNKKAKTPRHQQGSNLEQDIHVYLTCENAIKNMFSTKTIQISDHNETVLGDGEKFLFDALALTAEDLNITPEQTKRIYYEACRRYKLPTLTKDPNFF</sequence>
<reference evidence="1 2" key="1">
    <citation type="journal article" date="2016" name="Nat. Commun.">
        <title>Thousands of microbial genomes shed light on interconnected biogeochemical processes in an aquifer system.</title>
        <authorList>
            <person name="Anantharaman K."/>
            <person name="Brown C.T."/>
            <person name="Hug L.A."/>
            <person name="Sharon I."/>
            <person name="Castelle C.J."/>
            <person name="Probst A.J."/>
            <person name="Thomas B.C."/>
            <person name="Singh A."/>
            <person name="Wilkins M.J."/>
            <person name="Karaoz U."/>
            <person name="Brodie E.L."/>
            <person name="Williams K.H."/>
            <person name="Hubbard S.S."/>
            <person name="Banfield J.F."/>
        </authorList>
    </citation>
    <scope>NUCLEOTIDE SEQUENCE [LARGE SCALE GENOMIC DNA]</scope>
</reference>
<dbReference type="EMBL" id="MGFJ01000017">
    <property type="protein sequence ID" value="OGM02662.1"/>
    <property type="molecule type" value="Genomic_DNA"/>
</dbReference>
<dbReference type="STRING" id="1802471.A2115_03515"/>
<organism evidence="1 2">
    <name type="scientific">Candidatus Woesebacteria bacterium GWA1_41_8</name>
    <dbReference type="NCBI Taxonomy" id="1802471"/>
    <lineage>
        <taxon>Bacteria</taxon>
        <taxon>Candidatus Woeseibacteriota</taxon>
    </lineage>
</organism>
<dbReference type="Proteomes" id="UP000176198">
    <property type="component" value="Unassembled WGS sequence"/>
</dbReference>
<protein>
    <submittedName>
        <fullName evidence="1">Uncharacterized protein</fullName>
    </submittedName>
</protein>
<dbReference type="AlphaFoldDB" id="A0A1F7WIK7"/>
<evidence type="ECO:0000313" key="2">
    <source>
        <dbReference type="Proteomes" id="UP000176198"/>
    </source>
</evidence>